<dbReference type="Pfam" id="PF01753">
    <property type="entry name" value="zf-MYND"/>
    <property type="match status" value="1"/>
</dbReference>
<evidence type="ECO:0000256" key="1">
    <source>
        <dbReference type="ARBA" id="ARBA00022723"/>
    </source>
</evidence>
<keyword evidence="2 4" id="KW-0863">Zinc-finger</keyword>
<keyword evidence="1" id="KW-0479">Metal-binding</keyword>
<dbReference type="GO" id="GO:0008270">
    <property type="term" value="F:zinc ion binding"/>
    <property type="evidence" value="ECO:0007669"/>
    <property type="project" value="UniProtKB-KW"/>
</dbReference>
<dbReference type="OrthoDB" id="5600228at2759"/>
<organism evidence="6 7">
    <name type="scientific">Gonapodya prolifera (strain JEL478)</name>
    <name type="common">Monoblepharis prolifera</name>
    <dbReference type="NCBI Taxonomy" id="1344416"/>
    <lineage>
        <taxon>Eukaryota</taxon>
        <taxon>Fungi</taxon>
        <taxon>Fungi incertae sedis</taxon>
        <taxon>Chytridiomycota</taxon>
        <taxon>Chytridiomycota incertae sedis</taxon>
        <taxon>Monoblepharidomycetes</taxon>
        <taxon>Monoblepharidales</taxon>
        <taxon>Gonapodyaceae</taxon>
        <taxon>Gonapodya</taxon>
    </lineage>
</organism>
<dbReference type="PROSITE" id="PS50865">
    <property type="entry name" value="ZF_MYND_2"/>
    <property type="match status" value="1"/>
</dbReference>
<feature type="domain" description="MYND-type" evidence="5">
    <location>
        <begin position="1"/>
        <end position="32"/>
    </location>
</feature>
<dbReference type="InterPro" id="IPR002893">
    <property type="entry name" value="Znf_MYND"/>
</dbReference>
<reference evidence="6 7" key="1">
    <citation type="journal article" date="2015" name="Genome Biol. Evol.">
        <title>Phylogenomic analyses indicate that early fungi evolved digesting cell walls of algal ancestors of land plants.</title>
        <authorList>
            <person name="Chang Y."/>
            <person name="Wang S."/>
            <person name="Sekimoto S."/>
            <person name="Aerts A.L."/>
            <person name="Choi C."/>
            <person name="Clum A."/>
            <person name="LaButti K.M."/>
            <person name="Lindquist E.A."/>
            <person name="Yee Ngan C."/>
            <person name="Ohm R.A."/>
            <person name="Salamov A.A."/>
            <person name="Grigoriev I.V."/>
            <person name="Spatafora J.W."/>
            <person name="Berbee M.L."/>
        </authorList>
    </citation>
    <scope>NUCLEOTIDE SEQUENCE [LARGE SCALE GENOMIC DNA]</scope>
    <source>
        <strain evidence="6 7">JEL478</strain>
    </source>
</reference>
<evidence type="ECO:0000256" key="4">
    <source>
        <dbReference type="PROSITE-ProRule" id="PRU00134"/>
    </source>
</evidence>
<evidence type="ECO:0000313" key="6">
    <source>
        <dbReference type="EMBL" id="KXS15206.1"/>
    </source>
</evidence>
<dbReference type="SUPFAM" id="SSF144232">
    <property type="entry name" value="HIT/MYND zinc finger-like"/>
    <property type="match status" value="1"/>
</dbReference>
<keyword evidence="3" id="KW-0862">Zinc</keyword>
<evidence type="ECO:0000256" key="3">
    <source>
        <dbReference type="ARBA" id="ARBA00022833"/>
    </source>
</evidence>
<gene>
    <name evidence="6" type="ORF">M427DRAFT_56839</name>
</gene>
<dbReference type="AlphaFoldDB" id="A0A139AEF6"/>
<dbReference type="Gene3D" id="6.10.140.2220">
    <property type="match status" value="1"/>
</dbReference>
<keyword evidence="7" id="KW-1185">Reference proteome</keyword>
<evidence type="ECO:0000313" key="7">
    <source>
        <dbReference type="Proteomes" id="UP000070544"/>
    </source>
</evidence>
<accession>A0A139AEF6</accession>
<protein>
    <recommendedName>
        <fullName evidence="5">MYND-type domain-containing protein</fullName>
    </recommendedName>
</protein>
<dbReference type="EMBL" id="KQ965763">
    <property type="protein sequence ID" value="KXS15206.1"/>
    <property type="molecule type" value="Genomic_DNA"/>
</dbReference>
<name>A0A139AEF6_GONPJ</name>
<evidence type="ECO:0000259" key="5">
    <source>
        <dbReference type="PROSITE" id="PS50865"/>
    </source>
</evidence>
<dbReference type="Proteomes" id="UP000070544">
    <property type="component" value="Unassembled WGS sequence"/>
</dbReference>
<sequence length="95" mass="11123">MPSMKHCSGCKRIKYCSTDCHKVDWKYHKAYCGEDKMPDPAMTVLGAGWTLEIHRGLRVYTDAVWYRLGPEVVERVFIRNRDLLLKHLEILTELV</sequence>
<proteinExistence type="predicted"/>
<evidence type="ECO:0000256" key="2">
    <source>
        <dbReference type="ARBA" id="ARBA00022771"/>
    </source>
</evidence>